<dbReference type="PANTHER" id="PTHR43427:SF6">
    <property type="entry name" value="CHLORIDE CHANNEL PROTEIN CLC-E"/>
    <property type="match status" value="1"/>
</dbReference>
<evidence type="ECO:0000256" key="1">
    <source>
        <dbReference type="ARBA" id="ARBA00004141"/>
    </source>
</evidence>
<comment type="caution">
    <text evidence="11">The sequence shown here is derived from an EMBL/GenBank/DDBJ whole genome shotgun (WGS) entry which is preliminary data.</text>
</comment>
<sequence length="327" mass="33574">MVHALLQIVTVALGSPLGREVAPREIGSLFAGRLAHRAGLTSDDCRLMVACGAGAGLAAVYTVPLGGAVFVLEVLLGTFAPRAMIVALVTSTIAAIVAWSGLGNEQQYLVPAFYSNGPLLIWAAVCGPLFGLAALGFVKLTSSARAQAPRGLKLVVWSIVNFTAIGALVIVFPQLAGNGKGAASLSFDGSLTIALAAVLLVLKVAIESSSLRAGAEGGLLTPGLTNGALLAVVLGGVWSLFFPTLAPGACALVGAGAFLAASMQMPLTAVVLIVEFTHADHNLLYPLLLAVARSVMTIRAMPAVLACMRHLRVRAEIPEKQVEHSNV</sequence>
<dbReference type="InterPro" id="IPR014743">
    <property type="entry name" value="Cl-channel_core"/>
</dbReference>
<dbReference type="Gene3D" id="1.10.3080.10">
    <property type="entry name" value="Clc chloride channel"/>
    <property type="match status" value="1"/>
</dbReference>
<dbReference type="Pfam" id="PF00654">
    <property type="entry name" value="Voltage_CLC"/>
    <property type="match status" value="1"/>
</dbReference>
<dbReference type="GO" id="GO:0005254">
    <property type="term" value="F:chloride channel activity"/>
    <property type="evidence" value="ECO:0007669"/>
    <property type="project" value="UniProtKB-KW"/>
</dbReference>
<feature type="transmembrane region" description="Helical" evidence="10">
    <location>
        <begin position="218"/>
        <end position="241"/>
    </location>
</feature>
<dbReference type="EMBL" id="JACHBW010000014">
    <property type="protein sequence ID" value="MBB6104841.1"/>
    <property type="molecule type" value="Genomic_DNA"/>
</dbReference>
<proteinExistence type="predicted"/>
<keyword evidence="6 10" id="KW-0472">Membrane</keyword>
<evidence type="ECO:0000256" key="7">
    <source>
        <dbReference type="ARBA" id="ARBA00023173"/>
    </source>
</evidence>
<evidence type="ECO:0000256" key="5">
    <source>
        <dbReference type="ARBA" id="ARBA00023065"/>
    </source>
</evidence>
<evidence type="ECO:0000256" key="8">
    <source>
        <dbReference type="ARBA" id="ARBA00023214"/>
    </source>
</evidence>
<evidence type="ECO:0000313" key="11">
    <source>
        <dbReference type="EMBL" id="MBB6104841.1"/>
    </source>
</evidence>
<keyword evidence="7" id="KW-0869">Chloride channel</keyword>
<feature type="transmembrane region" description="Helical" evidence="10">
    <location>
        <begin position="47"/>
        <end position="72"/>
    </location>
</feature>
<feature type="transmembrane region" description="Helical" evidence="10">
    <location>
        <begin position="79"/>
        <end position="99"/>
    </location>
</feature>
<name>A0A7W9U1Z8_9BURK</name>
<dbReference type="Proteomes" id="UP000571554">
    <property type="component" value="Unassembled WGS sequence"/>
</dbReference>
<evidence type="ECO:0000256" key="2">
    <source>
        <dbReference type="ARBA" id="ARBA00022448"/>
    </source>
</evidence>
<protein>
    <submittedName>
        <fullName evidence="11">H+/Cl- antiporter ClcA</fullName>
    </submittedName>
</protein>
<keyword evidence="8" id="KW-0868">Chloride</keyword>
<dbReference type="PANTHER" id="PTHR43427">
    <property type="entry name" value="CHLORIDE CHANNEL PROTEIN CLC-E"/>
    <property type="match status" value="1"/>
</dbReference>
<feature type="transmembrane region" description="Helical" evidence="10">
    <location>
        <begin position="154"/>
        <end position="176"/>
    </location>
</feature>
<dbReference type="AlphaFoldDB" id="A0A7W9U1Z8"/>
<feature type="transmembrane region" description="Helical" evidence="10">
    <location>
        <begin position="182"/>
        <end position="206"/>
    </location>
</feature>
<keyword evidence="9" id="KW-0407">Ion channel</keyword>
<keyword evidence="4 10" id="KW-1133">Transmembrane helix</keyword>
<dbReference type="GO" id="GO:0034707">
    <property type="term" value="C:chloride channel complex"/>
    <property type="evidence" value="ECO:0007669"/>
    <property type="project" value="UniProtKB-KW"/>
</dbReference>
<dbReference type="SUPFAM" id="SSF81340">
    <property type="entry name" value="Clc chloride channel"/>
    <property type="match status" value="1"/>
</dbReference>
<evidence type="ECO:0000256" key="4">
    <source>
        <dbReference type="ARBA" id="ARBA00022989"/>
    </source>
</evidence>
<evidence type="ECO:0000256" key="3">
    <source>
        <dbReference type="ARBA" id="ARBA00022692"/>
    </source>
</evidence>
<comment type="subcellular location">
    <subcellularLocation>
        <location evidence="1">Membrane</location>
        <topology evidence="1">Multi-pass membrane protein</topology>
    </subcellularLocation>
</comment>
<keyword evidence="12" id="KW-1185">Reference proteome</keyword>
<keyword evidence="2" id="KW-0813">Transport</keyword>
<feature type="transmembrane region" description="Helical" evidence="10">
    <location>
        <begin position="253"/>
        <end position="276"/>
    </location>
</feature>
<dbReference type="PRINTS" id="PR00762">
    <property type="entry name" value="CLCHANNEL"/>
</dbReference>
<dbReference type="InterPro" id="IPR001807">
    <property type="entry name" value="ClC"/>
</dbReference>
<evidence type="ECO:0000313" key="12">
    <source>
        <dbReference type="Proteomes" id="UP000571554"/>
    </source>
</evidence>
<gene>
    <name evidence="11" type="ORF">F4827_004706</name>
</gene>
<evidence type="ECO:0000256" key="6">
    <source>
        <dbReference type="ARBA" id="ARBA00023136"/>
    </source>
</evidence>
<keyword evidence="5" id="KW-0406">Ion transport</keyword>
<feature type="transmembrane region" description="Helical" evidence="10">
    <location>
        <begin position="119"/>
        <end position="142"/>
    </location>
</feature>
<evidence type="ECO:0000256" key="9">
    <source>
        <dbReference type="ARBA" id="ARBA00023303"/>
    </source>
</evidence>
<dbReference type="InterPro" id="IPR050368">
    <property type="entry name" value="ClC-type_chloride_channel"/>
</dbReference>
<organism evidence="11 12">
    <name type="scientific">Paraburkholderia bannensis</name>
    <dbReference type="NCBI Taxonomy" id="765414"/>
    <lineage>
        <taxon>Bacteria</taxon>
        <taxon>Pseudomonadati</taxon>
        <taxon>Pseudomonadota</taxon>
        <taxon>Betaproteobacteria</taxon>
        <taxon>Burkholderiales</taxon>
        <taxon>Burkholderiaceae</taxon>
        <taxon>Paraburkholderia</taxon>
    </lineage>
</organism>
<reference evidence="11 12" key="1">
    <citation type="submission" date="2020-08" db="EMBL/GenBank/DDBJ databases">
        <title>Above-ground endophytic microbial communities from plants in different locations in the United States.</title>
        <authorList>
            <person name="Frank C."/>
        </authorList>
    </citation>
    <scope>NUCLEOTIDE SEQUENCE [LARGE SCALE GENOMIC DNA]</scope>
    <source>
        <strain evidence="11 12">WP4_2_2</strain>
    </source>
</reference>
<keyword evidence="3 10" id="KW-0812">Transmembrane</keyword>
<evidence type="ECO:0000256" key="10">
    <source>
        <dbReference type="SAM" id="Phobius"/>
    </source>
</evidence>
<accession>A0A7W9U1Z8</accession>